<organism evidence="1 2">
    <name type="scientific">Aquamicrobium phage P14</name>
    <dbReference type="NCBI Taxonomy" id="1927013"/>
    <lineage>
        <taxon>Viruses</taxon>
        <taxon>Duplodnaviria</taxon>
        <taxon>Heunggongvirae</taxon>
        <taxon>Uroviricota</taxon>
        <taxon>Caudoviricetes</taxon>
        <taxon>Autographivirales</taxon>
        <taxon>Autonotataviridae</taxon>
        <taxon>Aqualcavirus</taxon>
        <taxon>Aqualcavirus P14</taxon>
    </lineage>
</organism>
<keyword evidence="2" id="KW-1185">Reference proteome</keyword>
<accession>A0A1L5C052</accession>
<keyword evidence="1" id="KW-0540">Nuclease</keyword>
<evidence type="ECO:0000313" key="2">
    <source>
        <dbReference type="Proteomes" id="UP000225023"/>
    </source>
</evidence>
<sequence length="62" mass="6900">MQKEIAGGTMEERGEFPDTKSRCIVLNLSKQCIARPMEGTTNSTRFVVVVEDSIVRAARQLT</sequence>
<dbReference type="Proteomes" id="UP000225023">
    <property type="component" value="Segment"/>
</dbReference>
<gene>
    <name evidence="1" type="ORF">BB738_0260</name>
</gene>
<dbReference type="EMBL" id="KX660669">
    <property type="protein sequence ID" value="APL99484.1"/>
    <property type="molecule type" value="Genomic_DNA"/>
</dbReference>
<name>A0A1L5C052_9CAUD</name>
<evidence type="ECO:0000313" key="1">
    <source>
        <dbReference type="EMBL" id="APL99484.1"/>
    </source>
</evidence>
<protein>
    <submittedName>
        <fullName evidence="1">Putative DNA endonuclease</fullName>
    </submittedName>
</protein>
<proteinExistence type="predicted"/>
<dbReference type="GO" id="GO:0004519">
    <property type="term" value="F:endonuclease activity"/>
    <property type="evidence" value="ECO:0007669"/>
    <property type="project" value="UniProtKB-KW"/>
</dbReference>
<keyword evidence="1" id="KW-0378">Hydrolase</keyword>
<keyword evidence="1" id="KW-0255">Endonuclease</keyword>
<reference evidence="2" key="1">
    <citation type="journal article" date="2017" name="Genes (Basel)">
        <title>Genome Analysis of a Novel Broad Host Range Proteobacteria Phage Isolated from a Bioreactor Treating Industrial Wastewater.</title>
        <authorList>
            <person name="de Leeuw M."/>
            <person name="Baron M."/>
            <person name="Brenner A."/>
            <person name="Kushmaro A."/>
        </authorList>
    </citation>
    <scope>NUCLEOTIDE SEQUENCE [LARGE SCALE GENOMIC DNA]</scope>
</reference>